<accession>A0A315ZDR7</accession>
<gene>
    <name evidence="2" type="ORF">BC781_102440</name>
</gene>
<dbReference type="RefSeq" id="WP_109617013.1">
    <property type="nucleotide sequence ID" value="NZ_QGDO01000002.1"/>
</dbReference>
<dbReference type="Proteomes" id="UP000245535">
    <property type="component" value="Unassembled WGS sequence"/>
</dbReference>
<evidence type="ECO:0000313" key="3">
    <source>
        <dbReference type="Proteomes" id="UP000245535"/>
    </source>
</evidence>
<dbReference type="AlphaFoldDB" id="A0A315ZDR7"/>
<organism evidence="2 3">
    <name type="scientific">Sediminitomix flava</name>
    <dbReference type="NCBI Taxonomy" id="379075"/>
    <lineage>
        <taxon>Bacteria</taxon>
        <taxon>Pseudomonadati</taxon>
        <taxon>Bacteroidota</taxon>
        <taxon>Cytophagia</taxon>
        <taxon>Cytophagales</taxon>
        <taxon>Flammeovirgaceae</taxon>
        <taxon>Sediminitomix</taxon>
    </lineage>
</organism>
<comment type="caution">
    <text evidence="2">The sequence shown here is derived from an EMBL/GenBank/DDBJ whole genome shotgun (WGS) entry which is preliminary data.</text>
</comment>
<dbReference type="EMBL" id="QGDO01000002">
    <property type="protein sequence ID" value="PWJ42894.1"/>
    <property type="molecule type" value="Genomic_DNA"/>
</dbReference>
<protein>
    <submittedName>
        <fullName evidence="2">Uncharacterized protein</fullName>
    </submittedName>
</protein>
<evidence type="ECO:0000256" key="1">
    <source>
        <dbReference type="SAM" id="SignalP"/>
    </source>
</evidence>
<sequence>MKKLLISVFVSFWMISPLAAQNKNISQTSEEEFIRRVKQTDEFIKRFNFEIDYEGNAIPENSKGKRQEAIFRLIDKDYLEGADEEKKKLVNRFIKEVCAKKAEQKLSYFDEDWYAEVEVSVSYKGKNYPMTLIMQAETDQEEISKWTICAANAKFLSTLPKDPMASLSPVSHELNFMKLVSATNKKEAENIGAFASNDFYKEHRSEDHRQIFFYLVKNKELTIKEVGTVTYHFLQIPNWAFKLNHFERKEGNLGWLISELIPLQEEDKLSYKKMELKLPMPDNKAKNDL</sequence>
<keyword evidence="1" id="KW-0732">Signal</keyword>
<feature type="signal peptide" evidence="1">
    <location>
        <begin position="1"/>
        <end position="19"/>
    </location>
</feature>
<name>A0A315ZDR7_SEDFL</name>
<keyword evidence="3" id="KW-1185">Reference proteome</keyword>
<reference evidence="2 3" key="1">
    <citation type="submission" date="2018-03" db="EMBL/GenBank/DDBJ databases">
        <title>Genomic Encyclopedia of Archaeal and Bacterial Type Strains, Phase II (KMG-II): from individual species to whole genera.</title>
        <authorList>
            <person name="Goeker M."/>
        </authorList>
    </citation>
    <scope>NUCLEOTIDE SEQUENCE [LARGE SCALE GENOMIC DNA]</scope>
    <source>
        <strain evidence="2 3">DSM 28229</strain>
    </source>
</reference>
<feature type="chain" id="PRO_5016388095" evidence="1">
    <location>
        <begin position="20"/>
        <end position="289"/>
    </location>
</feature>
<dbReference type="OrthoDB" id="976741at2"/>
<evidence type="ECO:0000313" key="2">
    <source>
        <dbReference type="EMBL" id="PWJ42894.1"/>
    </source>
</evidence>
<proteinExistence type="predicted"/>